<dbReference type="RefSeq" id="WP_086637018.1">
    <property type="nucleotide sequence ID" value="NZ_MRZU01000003.1"/>
</dbReference>
<dbReference type="Pfam" id="PF00572">
    <property type="entry name" value="Ribosomal_L13"/>
    <property type="match status" value="1"/>
</dbReference>
<dbReference type="InterPro" id="IPR005822">
    <property type="entry name" value="Ribosomal_uL13"/>
</dbReference>
<comment type="subunit">
    <text evidence="4">Part of the 50S ribosomal subunit.</text>
</comment>
<dbReference type="InterPro" id="IPR036899">
    <property type="entry name" value="Ribosomal_uL13_sf"/>
</dbReference>
<evidence type="ECO:0000256" key="3">
    <source>
        <dbReference type="ARBA" id="ARBA00023274"/>
    </source>
</evidence>
<comment type="caution">
    <text evidence="5">The sequence shown here is derived from an EMBL/GenBank/DDBJ whole genome shotgun (WGS) entry which is preliminary data.</text>
</comment>
<dbReference type="NCBIfam" id="TIGR01077">
    <property type="entry name" value="L13_A_E"/>
    <property type="match status" value="1"/>
</dbReference>
<keyword evidence="2 4" id="KW-0689">Ribosomal protein</keyword>
<dbReference type="OrthoDB" id="7668at2157"/>
<gene>
    <name evidence="4" type="primary">rpl13</name>
    <name evidence="5" type="ORF">AMET1_0615</name>
</gene>
<dbReference type="InterPro" id="IPR005823">
    <property type="entry name" value="Ribosomal_uL13_bac-type"/>
</dbReference>
<comment type="similarity">
    <text evidence="1 4">Belongs to the universal ribosomal protein uL13 family.</text>
</comment>
<dbReference type="PANTHER" id="PTHR11545">
    <property type="entry name" value="RIBOSOMAL PROTEIN L13"/>
    <property type="match status" value="1"/>
</dbReference>
<dbReference type="EMBL" id="MRZU01000003">
    <property type="protein sequence ID" value="OUJ18964.1"/>
    <property type="molecule type" value="Genomic_DNA"/>
</dbReference>
<organism evidence="5 6">
    <name type="scientific">Methanonatronarchaeum thermophilum</name>
    <dbReference type="NCBI Taxonomy" id="1927129"/>
    <lineage>
        <taxon>Archaea</taxon>
        <taxon>Methanobacteriati</taxon>
        <taxon>Methanobacteriota</taxon>
        <taxon>Methanonatronarchaeia</taxon>
        <taxon>Methanonatronarchaeales</taxon>
        <taxon>Methanonatronarchaeaceae</taxon>
        <taxon>Methanonatronarchaeum</taxon>
    </lineage>
</organism>
<sequence length="137" mass="15814">MKIIDADGAILGRLATEVSQRALDGEEIIIVNAEKIAVTGNKEQIYQKYKERYDRGSKDWGPHYPRTPDRIVKRTIKSMLPKKPSGKKALKNIEVNMGIPVEYENTEFNNLEIKYINELRGNNYLRIEDISKYLGWS</sequence>
<keyword evidence="6" id="KW-1185">Reference proteome</keyword>
<evidence type="ECO:0000256" key="2">
    <source>
        <dbReference type="ARBA" id="ARBA00022980"/>
    </source>
</evidence>
<dbReference type="CDD" id="cd00392">
    <property type="entry name" value="Ribosomal_L13"/>
    <property type="match status" value="1"/>
</dbReference>
<dbReference type="AlphaFoldDB" id="A0A1Y3GFI6"/>
<evidence type="ECO:0000256" key="1">
    <source>
        <dbReference type="ARBA" id="ARBA00006227"/>
    </source>
</evidence>
<dbReference type="PIRSF" id="PIRSF002181">
    <property type="entry name" value="Ribosomal_L13"/>
    <property type="match status" value="1"/>
</dbReference>
<dbReference type="GO" id="GO:0022625">
    <property type="term" value="C:cytosolic large ribosomal subunit"/>
    <property type="evidence" value="ECO:0007669"/>
    <property type="project" value="UniProtKB-UniRule"/>
</dbReference>
<dbReference type="GO" id="GO:0006412">
    <property type="term" value="P:translation"/>
    <property type="evidence" value="ECO:0007669"/>
    <property type="project" value="UniProtKB-UniRule"/>
</dbReference>
<dbReference type="InterPro" id="IPR005755">
    <property type="entry name" value="Ribosomal_uL13_euk/arc"/>
</dbReference>
<accession>A0A1Y3GFI6</accession>
<dbReference type="GO" id="GO:0003729">
    <property type="term" value="F:mRNA binding"/>
    <property type="evidence" value="ECO:0007669"/>
    <property type="project" value="TreeGrafter"/>
</dbReference>
<reference evidence="5 6" key="1">
    <citation type="submission" date="2016-12" db="EMBL/GenBank/DDBJ databases">
        <title>Discovery of methanogenic haloarchaea.</title>
        <authorList>
            <person name="Sorokin D.Y."/>
            <person name="Makarova K.S."/>
            <person name="Abbas B."/>
            <person name="Ferrer M."/>
            <person name="Golyshin P.N."/>
        </authorList>
    </citation>
    <scope>NUCLEOTIDE SEQUENCE [LARGE SCALE GENOMIC DNA]</scope>
    <source>
        <strain evidence="5">AMET1</strain>
    </source>
</reference>
<proteinExistence type="inferred from homology"/>
<keyword evidence="3 4" id="KW-0687">Ribonucleoprotein</keyword>
<dbReference type="HAMAP" id="MF_01366">
    <property type="entry name" value="Ribosomal_uL13"/>
    <property type="match status" value="1"/>
</dbReference>
<dbReference type="Gene3D" id="3.90.1180.10">
    <property type="entry name" value="Ribosomal protein L13"/>
    <property type="match status" value="1"/>
</dbReference>
<evidence type="ECO:0000256" key="4">
    <source>
        <dbReference type="HAMAP-Rule" id="MF_01366"/>
    </source>
</evidence>
<evidence type="ECO:0000313" key="5">
    <source>
        <dbReference type="EMBL" id="OUJ18964.1"/>
    </source>
</evidence>
<evidence type="ECO:0000313" key="6">
    <source>
        <dbReference type="Proteomes" id="UP000195137"/>
    </source>
</evidence>
<comment type="function">
    <text evidence="4">This protein is one of the early assembly proteins of the 50S ribosomal subunit, although it is not seen to bind rRNA by itself. It is important during the early stages of 50S assembly.</text>
</comment>
<dbReference type="GO" id="GO:0017148">
    <property type="term" value="P:negative regulation of translation"/>
    <property type="evidence" value="ECO:0007669"/>
    <property type="project" value="TreeGrafter"/>
</dbReference>
<dbReference type="PANTHER" id="PTHR11545:SF3">
    <property type="entry name" value="LARGE RIBOSOMAL SUBUNIT PROTEIN UL13"/>
    <property type="match status" value="1"/>
</dbReference>
<dbReference type="NCBIfam" id="NF005004">
    <property type="entry name" value="PRK06394.1"/>
    <property type="match status" value="1"/>
</dbReference>
<name>A0A1Y3GFI6_9EURY</name>
<dbReference type="GO" id="GO:0003735">
    <property type="term" value="F:structural constituent of ribosome"/>
    <property type="evidence" value="ECO:0007669"/>
    <property type="project" value="UniProtKB-UniRule"/>
</dbReference>
<dbReference type="SUPFAM" id="SSF52161">
    <property type="entry name" value="Ribosomal protein L13"/>
    <property type="match status" value="1"/>
</dbReference>
<dbReference type="Proteomes" id="UP000195137">
    <property type="component" value="Unassembled WGS sequence"/>
</dbReference>
<protein>
    <recommendedName>
        <fullName evidence="4">Large ribosomal subunit protein uL13</fullName>
    </recommendedName>
</protein>